<dbReference type="PANTHER" id="PTHR14052:SF0">
    <property type="entry name" value="ORIGIN RECOGNITION COMPLEX SUBUNIT 2"/>
    <property type="match status" value="1"/>
</dbReference>
<dbReference type="Proteomes" id="UP000237105">
    <property type="component" value="Unassembled WGS sequence"/>
</dbReference>
<dbReference type="STRING" id="3476.A0A2P5AHT7"/>
<dbReference type="InterPro" id="IPR056773">
    <property type="entry name" value="WHD_ORC2"/>
</dbReference>
<evidence type="ECO:0000313" key="2">
    <source>
        <dbReference type="EMBL" id="PON36091.1"/>
    </source>
</evidence>
<dbReference type="GO" id="GO:0006260">
    <property type="term" value="P:DNA replication"/>
    <property type="evidence" value="ECO:0007669"/>
    <property type="project" value="InterPro"/>
</dbReference>
<protein>
    <submittedName>
        <fullName evidence="2">Origin recognition complex, subunit</fullName>
    </submittedName>
</protein>
<dbReference type="InterPro" id="IPR007220">
    <property type="entry name" value="ORC2"/>
</dbReference>
<dbReference type="GO" id="GO:0003688">
    <property type="term" value="F:DNA replication origin binding"/>
    <property type="evidence" value="ECO:0007669"/>
    <property type="project" value="TreeGrafter"/>
</dbReference>
<feature type="domain" description="Origin recognition complex subunit 2 winged-helix" evidence="1">
    <location>
        <begin position="1"/>
        <end position="54"/>
    </location>
</feature>
<name>A0A2P5AHT7_PARAD</name>
<dbReference type="AlphaFoldDB" id="A0A2P5AHT7"/>
<dbReference type="OrthoDB" id="20198at2759"/>
<comment type="caution">
    <text evidence="2">The sequence shown here is derived from an EMBL/GenBank/DDBJ whole genome shotgun (WGS) entry which is preliminary data.</text>
</comment>
<sequence length="64" mass="7302">MPVENLYTTCRERFLASSQVTLNSHLIEFKDHELVKTRGHSHGQDCLYIFLTAEAPEKLLLGIS</sequence>
<gene>
    <name evidence="2" type="ORF">PanWU01x14_331210</name>
</gene>
<keyword evidence="3" id="KW-1185">Reference proteome</keyword>
<evidence type="ECO:0000259" key="1">
    <source>
        <dbReference type="Pfam" id="PF24882"/>
    </source>
</evidence>
<dbReference type="PANTHER" id="PTHR14052">
    <property type="entry name" value="ORIGIN RECOGNITION COMPLEX SUBUNIT 2"/>
    <property type="match status" value="1"/>
</dbReference>
<accession>A0A2P5AHT7</accession>
<dbReference type="EMBL" id="JXTB01000584">
    <property type="protein sequence ID" value="PON36091.1"/>
    <property type="molecule type" value="Genomic_DNA"/>
</dbReference>
<evidence type="ECO:0000313" key="3">
    <source>
        <dbReference type="Proteomes" id="UP000237105"/>
    </source>
</evidence>
<dbReference type="Pfam" id="PF24882">
    <property type="entry name" value="WHD_ORC2"/>
    <property type="match status" value="1"/>
</dbReference>
<dbReference type="GO" id="GO:0005664">
    <property type="term" value="C:nuclear origin of replication recognition complex"/>
    <property type="evidence" value="ECO:0007669"/>
    <property type="project" value="TreeGrafter"/>
</dbReference>
<organism evidence="2 3">
    <name type="scientific">Parasponia andersonii</name>
    <name type="common">Sponia andersonii</name>
    <dbReference type="NCBI Taxonomy" id="3476"/>
    <lineage>
        <taxon>Eukaryota</taxon>
        <taxon>Viridiplantae</taxon>
        <taxon>Streptophyta</taxon>
        <taxon>Embryophyta</taxon>
        <taxon>Tracheophyta</taxon>
        <taxon>Spermatophyta</taxon>
        <taxon>Magnoliopsida</taxon>
        <taxon>eudicotyledons</taxon>
        <taxon>Gunneridae</taxon>
        <taxon>Pentapetalae</taxon>
        <taxon>rosids</taxon>
        <taxon>fabids</taxon>
        <taxon>Rosales</taxon>
        <taxon>Cannabaceae</taxon>
        <taxon>Parasponia</taxon>
    </lineage>
</organism>
<proteinExistence type="predicted"/>
<reference evidence="3" key="1">
    <citation type="submission" date="2016-06" db="EMBL/GenBank/DDBJ databases">
        <title>Parallel loss of symbiosis genes in relatives of nitrogen-fixing non-legume Parasponia.</title>
        <authorList>
            <person name="Van Velzen R."/>
            <person name="Holmer R."/>
            <person name="Bu F."/>
            <person name="Rutten L."/>
            <person name="Van Zeijl A."/>
            <person name="Liu W."/>
            <person name="Santuari L."/>
            <person name="Cao Q."/>
            <person name="Sharma T."/>
            <person name="Shen D."/>
            <person name="Roswanjaya Y."/>
            <person name="Wardhani T."/>
            <person name="Kalhor M.S."/>
            <person name="Jansen J."/>
            <person name="Van den Hoogen J."/>
            <person name="Gungor B."/>
            <person name="Hartog M."/>
            <person name="Hontelez J."/>
            <person name="Verver J."/>
            <person name="Yang W.-C."/>
            <person name="Schijlen E."/>
            <person name="Repin R."/>
            <person name="Schilthuizen M."/>
            <person name="Schranz E."/>
            <person name="Heidstra R."/>
            <person name="Miyata K."/>
            <person name="Fedorova E."/>
            <person name="Kohlen W."/>
            <person name="Bisseling T."/>
            <person name="Smit S."/>
            <person name="Geurts R."/>
        </authorList>
    </citation>
    <scope>NUCLEOTIDE SEQUENCE [LARGE SCALE GENOMIC DNA]</scope>
    <source>
        <strain evidence="3">cv. WU1-14</strain>
    </source>
</reference>